<feature type="signal peptide" evidence="1">
    <location>
        <begin position="1"/>
        <end position="25"/>
    </location>
</feature>
<comment type="caution">
    <text evidence="2">The sequence shown here is derived from an EMBL/GenBank/DDBJ whole genome shotgun (WGS) entry which is preliminary data.</text>
</comment>
<feature type="chain" id="PRO_5032650950" evidence="1">
    <location>
        <begin position="26"/>
        <end position="62"/>
    </location>
</feature>
<keyword evidence="3" id="KW-1185">Reference proteome</keyword>
<gene>
    <name evidence="2" type="ORF">H0A36_27170</name>
</gene>
<evidence type="ECO:0000256" key="1">
    <source>
        <dbReference type="SAM" id="SignalP"/>
    </source>
</evidence>
<dbReference type="Proteomes" id="UP000569732">
    <property type="component" value="Unassembled WGS sequence"/>
</dbReference>
<organism evidence="2 3">
    <name type="scientific">Spartinivicinus marinus</name>
    <dbReference type="NCBI Taxonomy" id="2994442"/>
    <lineage>
        <taxon>Bacteria</taxon>
        <taxon>Pseudomonadati</taxon>
        <taxon>Pseudomonadota</taxon>
        <taxon>Gammaproteobacteria</taxon>
        <taxon>Oceanospirillales</taxon>
        <taxon>Zooshikellaceae</taxon>
        <taxon>Spartinivicinus</taxon>
    </lineage>
</organism>
<dbReference type="RefSeq" id="WP_180571679.1">
    <property type="nucleotide sequence ID" value="NZ_JACCKB010000125.1"/>
</dbReference>
<name>A0A853I708_9GAMM</name>
<evidence type="ECO:0000313" key="3">
    <source>
        <dbReference type="Proteomes" id="UP000569732"/>
    </source>
</evidence>
<keyword evidence="1" id="KW-0732">Signal</keyword>
<dbReference type="AlphaFoldDB" id="A0A853I708"/>
<accession>A0A853I708</accession>
<reference evidence="2 3" key="1">
    <citation type="submission" date="2020-07" db="EMBL/GenBank/DDBJ databases">
        <title>Endozoicomonas sp. nov., isolated from sediment.</title>
        <authorList>
            <person name="Gu T."/>
        </authorList>
    </citation>
    <scope>NUCLEOTIDE SEQUENCE [LARGE SCALE GENOMIC DNA]</scope>
    <source>
        <strain evidence="2 3">SM1973</strain>
    </source>
</reference>
<dbReference type="EMBL" id="JACCKB010000125">
    <property type="protein sequence ID" value="NYZ69700.1"/>
    <property type="molecule type" value="Genomic_DNA"/>
</dbReference>
<proteinExistence type="predicted"/>
<sequence length="62" mass="6653">MQTNITKLFSLSSLFLSILSTSSLTAPTSDPETVVFKPLKNAKGIIISQPKQSLESMPGIKS</sequence>
<protein>
    <submittedName>
        <fullName evidence="2">Uncharacterized protein</fullName>
    </submittedName>
</protein>
<evidence type="ECO:0000313" key="2">
    <source>
        <dbReference type="EMBL" id="NYZ69700.1"/>
    </source>
</evidence>